<evidence type="ECO:0000313" key="4">
    <source>
        <dbReference type="EMBL" id="KAL1116381.1"/>
    </source>
</evidence>
<dbReference type="EMBL" id="JBFDAA010000017">
    <property type="protein sequence ID" value="KAL1116381.1"/>
    <property type="molecule type" value="Genomic_DNA"/>
</dbReference>
<dbReference type="AlphaFoldDB" id="A0ABD0XYQ9"/>
<proteinExistence type="predicted"/>
<dbReference type="PROSITE" id="PS50157">
    <property type="entry name" value="ZINC_FINGER_C2H2_2"/>
    <property type="match status" value="1"/>
</dbReference>
<keyword evidence="1" id="KW-0863">Zinc-finger</keyword>
<feature type="region of interest" description="Disordered" evidence="2">
    <location>
        <begin position="67"/>
        <end position="117"/>
    </location>
</feature>
<protein>
    <recommendedName>
        <fullName evidence="3">C2H2-type domain-containing protein</fullName>
    </recommendedName>
</protein>
<evidence type="ECO:0000256" key="2">
    <source>
        <dbReference type="SAM" id="MobiDB-lite"/>
    </source>
</evidence>
<dbReference type="InterPro" id="IPR013087">
    <property type="entry name" value="Znf_C2H2_type"/>
</dbReference>
<gene>
    <name evidence="4" type="ORF">AAG570_004855</name>
</gene>
<name>A0ABD0XYQ9_9HEMI</name>
<reference evidence="4 5" key="1">
    <citation type="submission" date="2024-07" db="EMBL/GenBank/DDBJ databases">
        <title>Chromosome-level genome assembly of the water stick insect Ranatra chinensis (Heteroptera: Nepidae).</title>
        <authorList>
            <person name="Liu X."/>
        </authorList>
    </citation>
    <scope>NUCLEOTIDE SEQUENCE [LARGE SCALE GENOMIC DNA]</scope>
    <source>
        <strain evidence="4">Cailab_2021Rc</strain>
        <tissue evidence="4">Muscle</tissue>
    </source>
</reference>
<comment type="caution">
    <text evidence="4">The sequence shown here is derived from an EMBL/GenBank/DDBJ whole genome shotgun (WGS) entry which is preliminary data.</text>
</comment>
<feature type="domain" description="C2H2-type" evidence="3">
    <location>
        <begin position="32"/>
        <end position="55"/>
    </location>
</feature>
<organism evidence="4 5">
    <name type="scientific">Ranatra chinensis</name>
    <dbReference type="NCBI Taxonomy" id="642074"/>
    <lineage>
        <taxon>Eukaryota</taxon>
        <taxon>Metazoa</taxon>
        <taxon>Ecdysozoa</taxon>
        <taxon>Arthropoda</taxon>
        <taxon>Hexapoda</taxon>
        <taxon>Insecta</taxon>
        <taxon>Pterygota</taxon>
        <taxon>Neoptera</taxon>
        <taxon>Paraneoptera</taxon>
        <taxon>Hemiptera</taxon>
        <taxon>Heteroptera</taxon>
        <taxon>Panheteroptera</taxon>
        <taxon>Nepomorpha</taxon>
        <taxon>Nepidae</taxon>
        <taxon>Ranatrinae</taxon>
        <taxon>Ranatra</taxon>
    </lineage>
</organism>
<feature type="region of interest" description="Disordered" evidence="2">
    <location>
        <begin position="475"/>
        <end position="503"/>
    </location>
</feature>
<keyword evidence="1" id="KW-0862">Zinc</keyword>
<feature type="compositionally biased region" description="Basic residues" evidence="2">
    <location>
        <begin position="82"/>
        <end position="106"/>
    </location>
</feature>
<accession>A0ABD0XYQ9</accession>
<keyword evidence="1" id="KW-0479">Metal-binding</keyword>
<evidence type="ECO:0000256" key="1">
    <source>
        <dbReference type="PROSITE-ProRule" id="PRU00042"/>
    </source>
</evidence>
<evidence type="ECO:0000259" key="3">
    <source>
        <dbReference type="PROSITE" id="PS50157"/>
    </source>
</evidence>
<dbReference type="Proteomes" id="UP001558652">
    <property type="component" value="Unassembled WGS sequence"/>
</dbReference>
<keyword evidence="5" id="KW-1185">Reference proteome</keyword>
<feature type="region of interest" description="Disordered" evidence="2">
    <location>
        <begin position="383"/>
        <end position="419"/>
    </location>
</feature>
<evidence type="ECO:0000313" key="5">
    <source>
        <dbReference type="Proteomes" id="UP001558652"/>
    </source>
</evidence>
<sequence length="565" mass="63806">MYLITKLDCTDFDSFYFVAFICRQIKHKTLEFKCQVCHRREATGSSLVTHLKSHAFHLSYVQLKAAHTRRRRRKDVEDAHKYHPRRSHYIGDRKNRRFGSSQRRHSGRELKQDLPGPVDLNRYCGQSPIQINHPIPANWSHDRNAHYLTTGDRPIYQGSYPDVGNPPGCIRLTEGCKKMTLPWLSIDGHGYWPIGSHRIQTRHENDRRETIVDNQASPRSGIENCHIPSTKWSTSGGHHNGDPTTGNKEVHAVCAHLEHRLGEKRHNFFSTEHNVQLTDPMSDRCRAIGEEQNDDHNRQNEINCAHLSQSRDFVILDEEEGRHSKGKIEDGRVANNLRDYLKNWTEKGDDDFGYPQGKATEQAVQYQTNNLEPPQGGTIYIPRGGDKNIGPHGSQLASKVSEDNKGEGPTERGSLDCDGLGGAGTGGMGRGGIGEVFYHLEDVEDLPQIEEGSLQTFRDYLGIIEKYRDSPVTDHRHSSGEIFGHSKSQQCVKSRRLSRKDGRGRVNVGEEEGLEVRKRVGGPAATRAKQKGPGVTSPWAATATVPVVSRYGRRRLVKAFIFRKK</sequence>
<dbReference type="GO" id="GO:0008270">
    <property type="term" value="F:zinc ion binding"/>
    <property type="evidence" value="ECO:0007669"/>
    <property type="project" value="UniProtKB-KW"/>
</dbReference>
<feature type="compositionally biased region" description="Basic and acidic residues" evidence="2">
    <location>
        <begin position="400"/>
        <end position="415"/>
    </location>
</feature>